<reference evidence="2 3" key="1">
    <citation type="submission" date="2016-06" db="EMBL/GenBank/DDBJ databases">
        <authorList>
            <person name="Kjaerup R.B."/>
            <person name="Dalgaard T.S."/>
            <person name="Juul-Madsen H.R."/>
        </authorList>
    </citation>
    <scope>NUCLEOTIDE SEQUENCE [LARGE SCALE GENOMIC DNA]</scope>
    <source>
        <strain evidence="2">3</strain>
    </source>
</reference>
<protein>
    <submittedName>
        <fullName evidence="2">Uncharacterized protein</fullName>
    </submittedName>
</protein>
<evidence type="ECO:0000313" key="2">
    <source>
        <dbReference type="EMBL" id="SBT07195.1"/>
    </source>
</evidence>
<accession>A0A1A8XPX4</accession>
<dbReference type="AlphaFoldDB" id="A0A1A8XPX4"/>
<gene>
    <name evidence="2" type="ORF">ACCAA_400051</name>
</gene>
<evidence type="ECO:0000313" key="3">
    <source>
        <dbReference type="Proteomes" id="UP000199169"/>
    </source>
</evidence>
<name>A0A1A8XPX4_9PROT</name>
<keyword evidence="3" id="KW-1185">Reference proteome</keyword>
<dbReference type="Proteomes" id="UP000199169">
    <property type="component" value="Unassembled WGS sequence"/>
</dbReference>
<proteinExistence type="predicted"/>
<feature type="region of interest" description="Disordered" evidence="1">
    <location>
        <begin position="34"/>
        <end position="56"/>
    </location>
</feature>
<organism evidence="2 3">
    <name type="scientific">Candidatus Accumulibacter aalborgensis</name>
    <dbReference type="NCBI Taxonomy" id="1860102"/>
    <lineage>
        <taxon>Bacteria</taxon>
        <taxon>Pseudomonadati</taxon>
        <taxon>Pseudomonadota</taxon>
        <taxon>Betaproteobacteria</taxon>
        <taxon>Candidatus Accumulibacter</taxon>
    </lineage>
</organism>
<sequence>MNNETRQRNLPLLEVSQITDGSFRMFWHGGTGQMPPAYQKAAESSPIRLGNRRLLA</sequence>
<dbReference type="EMBL" id="FLQX01000117">
    <property type="protein sequence ID" value="SBT07195.1"/>
    <property type="molecule type" value="Genomic_DNA"/>
</dbReference>
<evidence type="ECO:0000256" key="1">
    <source>
        <dbReference type="SAM" id="MobiDB-lite"/>
    </source>
</evidence>